<protein>
    <recommendedName>
        <fullName evidence="3">Large ribosomal subunit protein mL62</fullName>
        <ecNumber evidence="1">3.1.1.29</ecNumber>
    </recommendedName>
    <alternativeName>
        <fullName evidence="4">Peptidyl-tRNA hydrolase ICT1, mitochondrial</fullName>
    </alternativeName>
</protein>
<dbReference type="Pfam" id="PF00472">
    <property type="entry name" value="RF-1"/>
    <property type="match status" value="1"/>
</dbReference>
<evidence type="ECO:0000259" key="5">
    <source>
        <dbReference type="PROSITE" id="PS00745"/>
    </source>
</evidence>
<dbReference type="GO" id="GO:0070126">
    <property type="term" value="P:mitochondrial translational termination"/>
    <property type="evidence" value="ECO:0007669"/>
    <property type="project" value="TreeGrafter"/>
</dbReference>
<dbReference type="EC" id="3.1.1.29" evidence="1"/>
<dbReference type="Gene3D" id="3.30.160.20">
    <property type="match status" value="1"/>
</dbReference>
<dbReference type="Proteomes" id="UP001153709">
    <property type="component" value="Chromosome 8"/>
</dbReference>
<proteinExistence type="inferred from homology"/>
<reference evidence="6" key="1">
    <citation type="submission" date="2022-01" db="EMBL/GenBank/DDBJ databases">
        <authorList>
            <person name="King R."/>
        </authorList>
    </citation>
    <scope>NUCLEOTIDE SEQUENCE</scope>
</reference>
<dbReference type="GO" id="GO:0016150">
    <property type="term" value="F:translation release factor activity, codon nonspecific"/>
    <property type="evidence" value="ECO:0007669"/>
    <property type="project" value="TreeGrafter"/>
</dbReference>
<organism evidence="6 7">
    <name type="scientific">Diabrotica balteata</name>
    <name type="common">Banded cucumber beetle</name>
    <dbReference type="NCBI Taxonomy" id="107213"/>
    <lineage>
        <taxon>Eukaryota</taxon>
        <taxon>Metazoa</taxon>
        <taxon>Ecdysozoa</taxon>
        <taxon>Arthropoda</taxon>
        <taxon>Hexapoda</taxon>
        <taxon>Insecta</taxon>
        <taxon>Pterygota</taxon>
        <taxon>Neoptera</taxon>
        <taxon>Endopterygota</taxon>
        <taxon>Coleoptera</taxon>
        <taxon>Polyphaga</taxon>
        <taxon>Cucujiformia</taxon>
        <taxon>Chrysomeloidea</taxon>
        <taxon>Chrysomelidae</taxon>
        <taxon>Galerucinae</taxon>
        <taxon>Diabroticina</taxon>
        <taxon>Diabroticites</taxon>
        <taxon>Diabrotica</taxon>
    </lineage>
</organism>
<dbReference type="InterPro" id="IPR000352">
    <property type="entry name" value="Pep_chain_release_fac_I"/>
</dbReference>
<dbReference type="PANTHER" id="PTHR11075">
    <property type="entry name" value="PEPTIDE CHAIN RELEASE FACTOR"/>
    <property type="match status" value="1"/>
</dbReference>
<gene>
    <name evidence="6" type="ORF">DIABBA_LOCUS12390</name>
</gene>
<name>A0A9N9TAC6_DIABA</name>
<accession>A0A9N9TAC6</accession>
<sequence>MNIFKRATVELIQHVKIYNLFQSTQVYRPVTSYKSAISLEHLYPNSTLKITTPQPPSSTNEFTGYIPMEELDISYSRSSGPGGQNVNKVNTKVDVRFHLQSAKWLNEKIKQKMAEKFSTQLTKEGYLIFRSDVTRSQQLNLADCLEKIRKAVRGVLVVPPEPSVESQERARRRLERAAKERLMIKREKSEVKYYRNDSNIVV</sequence>
<dbReference type="EMBL" id="OU898283">
    <property type="protein sequence ID" value="CAG9839644.1"/>
    <property type="molecule type" value="Genomic_DNA"/>
</dbReference>
<keyword evidence="7" id="KW-1185">Reference proteome</keyword>
<evidence type="ECO:0000313" key="6">
    <source>
        <dbReference type="EMBL" id="CAG9839644.1"/>
    </source>
</evidence>
<dbReference type="AlphaFoldDB" id="A0A9N9TAC6"/>
<evidence type="ECO:0000256" key="1">
    <source>
        <dbReference type="ARBA" id="ARBA00013260"/>
    </source>
</evidence>
<dbReference type="SUPFAM" id="SSF110916">
    <property type="entry name" value="Peptidyl-tRNA hydrolase domain-like"/>
    <property type="match status" value="1"/>
</dbReference>
<dbReference type="PANTHER" id="PTHR11075:SF54">
    <property type="entry name" value="LARGE RIBOSOMAL SUBUNIT PROTEIN ML62"/>
    <property type="match status" value="1"/>
</dbReference>
<evidence type="ECO:0000256" key="3">
    <source>
        <dbReference type="ARBA" id="ARBA00039441"/>
    </source>
</evidence>
<dbReference type="GO" id="GO:0005762">
    <property type="term" value="C:mitochondrial large ribosomal subunit"/>
    <property type="evidence" value="ECO:0007669"/>
    <property type="project" value="TreeGrafter"/>
</dbReference>
<dbReference type="OrthoDB" id="270639at2759"/>
<evidence type="ECO:0000256" key="4">
    <source>
        <dbReference type="ARBA" id="ARBA00041531"/>
    </source>
</evidence>
<evidence type="ECO:0000313" key="7">
    <source>
        <dbReference type="Proteomes" id="UP001153709"/>
    </source>
</evidence>
<comment type="similarity">
    <text evidence="2">Belongs to the prokaryotic/mitochondrial release factor family. Mitochondrion-specific ribosomal protein mL62 subfamily.</text>
</comment>
<dbReference type="PROSITE" id="PS00745">
    <property type="entry name" value="RF_PROK_I"/>
    <property type="match status" value="1"/>
</dbReference>
<feature type="domain" description="Prokaryotic-type class I peptide chain release factors" evidence="5">
    <location>
        <begin position="77"/>
        <end position="93"/>
    </location>
</feature>
<evidence type="ECO:0000256" key="2">
    <source>
        <dbReference type="ARBA" id="ARBA00038225"/>
    </source>
</evidence>
<dbReference type="InterPro" id="IPR052104">
    <property type="entry name" value="Mito_Release_Factor_mL62"/>
</dbReference>
<dbReference type="FunFam" id="3.30.160.20:FF:000046">
    <property type="entry name" value="Peptidyl-tRNA hydrolase ICT1"/>
    <property type="match status" value="1"/>
</dbReference>
<dbReference type="GO" id="GO:0004045">
    <property type="term" value="F:peptidyl-tRNA hydrolase activity"/>
    <property type="evidence" value="ECO:0007669"/>
    <property type="project" value="UniProtKB-EC"/>
</dbReference>